<keyword evidence="6" id="KW-0812">Transmembrane</keyword>
<protein>
    <recommendedName>
        <fullName evidence="15">phytol kinase</fullName>
        <ecNumber evidence="15">2.7.1.182</ecNumber>
    </recommendedName>
</protein>
<evidence type="ECO:0000256" key="13">
    <source>
        <dbReference type="ARBA" id="ARBA00023136"/>
    </source>
</evidence>
<evidence type="ECO:0000256" key="3">
    <source>
        <dbReference type="ARBA" id="ARBA00022528"/>
    </source>
</evidence>
<organism evidence="19 20">
    <name type="scientific">Edaphochlamys debaryana</name>
    <dbReference type="NCBI Taxonomy" id="47281"/>
    <lineage>
        <taxon>Eukaryota</taxon>
        <taxon>Viridiplantae</taxon>
        <taxon>Chlorophyta</taxon>
        <taxon>core chlorophytes</taxon>
        <taxon>Chlorophyceae</taxon>
        <taxon>CS clade</taxon>
        <taxon>Chlamydomonadales</taxon>
        <taxon>Chlamydomonadales incertae sedis</taxon>
        <taxon>Edaphochlamys</taxon>
    </lineage>
</organism>
<dbReference type="EMBL" id="JAEHOE010000082">
    <property type="protein sequence ID" value="KAG2488527.1"/>
    <property type="molecule type" value="Genomic_DNA"/>
</dbReference>
<dbReference type="InterPro" id="IPR002893">
    <property type="entry name" value="Znf_MYND"/>
</dbReference>
<feature type="compositionally biased region" description="Low complexity" evidence="17">
    <location>
        <begin position="269"/>
        <end position="295"/>
    </location>
</feature>
<dbReference type="Gene3D" id="6.10.140.2220">
    <property type="match status" value="1"/>
</dbReference>
<keyword evidence="5" id="KW-0808">Transferase</keyword>
<keyword evidence="9" id="KW-0418">Kinase</keyword>
<evidence type="ECO:0000256" key="15">
    <source>
        <dbReference type="ARBA" id="ARBA00039024"/>
    </source>
</evidence>
<dbReference type="EC" id="2.7.1.182" evidence="15"/>
<evidence type="ECO:0000259" key="18">
    <source>
        <dbReference type="Pfam" id="PF01753"/>
    </source>
</evidence>
<accession>A0A835XRY6</accession>
<dbReference type="InterPro" id="IPR039606">
    <property type="entry name" value="Phytol/farnesol_kinase"/>
</dbReference>
<keyword evidence="10" id="KW-0862">Zinc</keyword>
<dbReference type="Proteomes" id="UP000612055">
    <property type="component" value="Unassembled WGS sequence"/>
</dbReference>
<dbReference type="AlphaFoldDB" id="A0A835XRY6"/>
<keyword evidence="3" id="KW-0150">Chloroplast</keyword>
<keyword evidence="12" id="KW-1133">Transmembrane helix</keyword>
<evidence type="ECO:0000256" key="14">
    <source>
        <dbReference type="ARBA" id="ARBA00024015"/>
    </source>
</evidence>
<evidence type="ECO:0000256" key="17">
    <source>
        <dbReference type="SAM" id="MobiDB-lite"/>
    </source>
</evidence>
<evidence type="ECO:0000256" key="11">
    <source>
        <dbReference type="ARBA" id="ARBA00022946"/>
    </source>
</evidence>
<dbReference type="GO" id="GO:0010276">
    <property type="term" value="F:phytol kinase activity"/>
    <property type="evidence" value="ECO:0007669"/>
    <property type="project" value="UniProtKB-EC"/>
</dbReference>
<dbReference type="Pfam" id="PF01753">
    <property type="entry name" value="zf-MYND"/>
    <property type="match status" value="1"/>
</dbReference>
<feature type="region of interest" description="Disordered" evidence="17">
    <location>
        <begin position="245"/>
        <end position="296"/>
    </location>
</feature>
<evidence type="ECO:0000313" key="19">
    <source>
        <dbReference type="EMBL" id="KAG2488527.1"/>
    </source>
</evidence>
<dbReference type="PANTHER" id="PTHR32523">
    <property type="entry name" value="PHYTOL KINASE 1, CHLOROPLASTIC"/>
    <property type="match status" value="1"/>
</dbReference>
<dbReference type="GO" id="GO:0009507">
    <property type="term" value="C:chloroplast"/>
    <property type="evidence" value="ECO:0007669"/>
    <property type="project" value="UniProtKB-SubCell"/>
</dbReference>
<evidence type="ECO:0000256" key="10">
    <source>
        <dbReference type="ARBA" id="ARBA00022833"/>
    </source>
</evidence>
<evidence type="ECO:0000256" key="7">
    <source>
        <dbReference type="ARBA" id="ARBA00022723"/>
    </source>
</evidence>
<evidence type="ECO:0000256" key="5">
    <source>
        <dbReference type="ARBA" id="ARBA00022679"/>
    </source>
</evidence>
<evidence type="ECO:0000256" key="1">
    <source>
        <dbReference type="ARBA" id="ARBA00004508"/>
    </source>
</evidence>
<evidence type="ECO:0000256" key="4">
    <source>
        <dbReference type="ARBA" id="ARBA00022640"/>
    </source>
</evidence>
<reference evidence="19" key="1">
    <citation type="journal article" date="2020" name="bioRxiv">
        <title>Comparative genomics of Chlamydomonas.</title>
        <authorList>
            <person name="Craig R.J."/>
            <person name="Hasan A.R."/>
            <person name="Ness R.W."/>
            <person name="Keightley P.D."/>
        </authorList>
    </citation>
    <scope>NUCLEOTIDE SEQUENCE</scope>
    <source>
        <strain evidence="19">CCAP 11/70</strain>
    </source>
</reference>
<evidence type="ECO:0000256" key="2">
    <source>
        <dbReference type="ARBA" id="ARBA00010794"/>
    </source>
</evidence>
<keyword evidence="4" id="KW-0934">Plastid</keyword>
<dbReference type="GO" id="GO:0008270">
    <property type="term" value="F:zinc ion binding"/>
    <property type="evidence" value="ECO:0007669"/>
    <property type="project" value="UniProtKB-KW"/>
</dbReference>
<evidence type="ECO:0000256" key="6">
    <source>
        <dbReference type="ARBA" id="ARBA00022692"/>
    </source>
</evidence>
<evidence type="ECO:0000256" key="12">
    <source>
        <dbReference type="ARBA" id="ARBA00022989"/>
    </source>
</evidence>
<evidence type="ECO:0000313" key="20">
    <source>
        <dbReference type="Proteomes" id="UP000612055"/>
    </source>
</evidence>
<proteinExistence type="inferred from homology"/>
<keyword evidence="8" id="KW-0863">Zinc-finger</keyword>
<comment type="caution">
    <text evidence="19">The sequence shown here is derived from an EMBL/GenBank/DDBJ whole genome shotgun (WGS) entry which is preliminary data.</text>
</comment>
<evidence type="ECO:0000256" key="9">
    <source>
        <dbReference type="ARBA" id="ARBA00022777"/>
    </source>
</evidence>
<keyword evidence="11" id="KW-0809">Transit peptide</keyword>
<keyword evidence="7" id="KW-0479">Metal-binding</keyword>
<comment type="subcellular location">
    <subcellularLocation>
        <location evidence="1">Plastid</location>
        <location evidence="1">Chloroplast membrane</location>
        <topology evidence="1">Multi-pass membrane protein</topology>
    </subcellularLocation>
</comment>
<dbReference type="PANTHER" id="PTHR32523:SF8">
    <property type="entry name" value="DOLICHOL KINASE"/>
    <property type="match status" value="1"/>
</dbReference>
<name>A0A835XRY6_9CHLO</name>
<comment type="similarity">
    <text evidence="2">Belongs to the polyprenol kinase family.</text>
</comment>
<evidence type="ECO:0000256" key="8">
    <source>
        <dbReference type="ARBA" id="ARBA00022771"/>
    </source>
</evidence>
<keyword evidence="20" id="KW-1185">Reference proteome</keyword>
<keyword evidence="13" id="KW-0472">Membrane</keyword>
<comment type="pathway">
    <text evidence="14">Cofactor biosynthesis; tocopherol biosynthesis.</text>
</comment>
<dbReference type="GO" id="GO:0016020">
    <property type="term" value="C:membrane"/>
    <property type="evidence" value="ECO:0007669"/>
    <property type="project" value="UniProtKB-SubCell"/>
</dbReference>
<evidence type="ECO:0000256" key="16">
    <source>
        <dbReference type="ARBA" id="ARBA00048889"/>
    </source>
</evidence>
<feature type="domain" description="MYND-type" evidence="18">
    <location>
        <begin position="995"/>
        <end position="1028"/>
    </location>
</feature>
<sequence length="1032" mass="107297">MAAPACEAVLPEAIREACTAIEADAECLLRPLLGPEPRSDDAGNIEILYLVRHFLAITGHFGRGPDDTPPDLKAAERTAATLLSRPAFRQALHLTLSVGARWPIADPLPADPTAGGPAADPLGYADNPCPFAELTCSACDVLDWLLGRRRNARDSLAVEVCRRLVRAQTLHALAGRLAELTSHLRRHAGPSAPAPLPDWAEQRLVYKAASLLGAVTRILRGMLRLSDGVGRAKVEAVKVPGESRAVAAGPESCTGGSGVKDEGAEGSWGPAAGPTGPATEGPAAQAGQQEGAEAEAAAERAGAERCFVQELSRALRESCVVEHCSATLLALLEAWGRTQLAVTLPQPGAESPPQGRIRKLFDDVYVEYRGQPPLQGMLIDISIRALAGVHKRLLGQAVEPGLGPCSFYAVISRGLAVLACLDGGPTHGLREELAPALIAQALPGLEWMQLEGFRIAAVPPDVTSLDLSCEALQALETLLVLPRSAGRLHFSRRAEVQLATRLAALALTVLASRSTAEGRSKEGRAGQAEPLQLAALAGGHCSVVVSEVWAEVFAVSALRRGHFIASAAGEGPSAPPLLDAAWWRLVAGAALHVRGMHLAETVGEELLGQLPRLPSPMEPLPPSPPPALAAALEGGVLPCLERLFRRAASDPGGREEATIVAFLDHIRHASFSWLLGPLAYGDVRQAAALVRTISKALERVGSLGLEGLEGMQMLSCNAAEFLKHGRQWLGRLAERRRACSGVGGSSGSAGGSSGCGGGALTAPERQLVGMLAAAVASWLPALLRPTLSRSSTPAAVQMIIVMWIPVLMGSTGAEAAAGTELAETGTGGGAWRRFAVSDLDGVHGLDTALYVRDEPGIEGYDNGRGPNLTLEGCLALATACPDLVYVWDSPSWPPQDVRALAPKLRAAGHPKEAGAAEALAAQLVRWTRGAGARGAGRGSGGRALSPALASYLREWSPRLEAAAALLPPSPAAALQALGGCSNPACANLEGDSEAGLVLRACAGCGGAASYCRRECQVAHWRAGHKEACGVRG</sequence>
<gene>
    <name evidence="19" type="ORF">HYH03_012847</name>
</gene>
<comment type="catalytic activity">
    <reaction evidence="16">
        <text>phytol + CTP = phytyl phosphate + CDP + H(+)</text>
        <dbReference type="Rhea" id="RHEA:38055"/>
        <dbReference type="ChEBI" id="CHEBI:15378"/>
        <dbReference type="ChEBI" id="CHEBI:17327"/>
        <dbReference type="ChEBI" id="CHEBI:37563"/>
        <dbReference type="ChEBI" id="CHEBI:58069"/>
        <dbReference type="ChEBI" id="CHEBI:75483"/>
        <dbReference type="EC" id="2.7.1.182"/>
    </reaction>
</comment>
<dbReference type="SUPFAM" id="SSF144232">
    <property type="entry name" value="HIT/MYND zinc finger-like"/>
    <property type="match status" value="1"/>
</dbReference>